<dbReference type="Proteomes" id="UP001162891">
    <property type="component" value="Chromosome"/>
</dbReference>
<feature type="region of interest" description="Disordered" evidence="1">
    <location>
        <begin position="1"/>
        <end position="84"/>
    </location>
</feature>
<protein>
    <recommendedName>
        <fullName evidence="4">Stress-induced protein</fullName>
    </recommendedName>
</protein>
<dbReference type="RefSeq" id="WP_248353459.1">
    <property type="nucleotide sequence ID" value="NZ_AP025591.1"/>
</dbReference>
<proteinExistence type="predicted"/>
<evidence type="ECO:0000313" key="3">
    <source>
        <dbReference type="Proteomes" id="UP001162891"/>
    </source>
</evidence>
<accession>A0ABN6MVD1</accession>
<evidence type="ECO:0008006" key="4">
    <source>
        <dbReference type="Google" id="ProtNLM"/>
    </source>
</evidence>
<evidence type="ECO:0000256" key="1">
    <source>
        <dbReference type="SAM" id="MobiDB-lite"/>
    </source>
</evidence>
<reference evidence="3" key="1">
    <citation type="journal article" date="2022" name="Int. J. Syst. Evol. Microbiol.">
        <title>Anaeromyxobacter oryzae sp. nov., Anaeromyxobacter diazotrophicus sp. nov. and Anaeromyxobacter paludicola sp. nov., isolated from paddy soils.</title>
        <authorList>
            <person name="Itoh H."/>
            <person name="Xu Z."/>
            <person name="Mise K."/>
            <person name="Masuda Y."/>
            <person name="Ushijima N."/>
            <person name="Hayakawa C."/>
            <person name="Shiratori Y."/>
            <person name="Senoo K."/>
        </authorList>
    </citation>
    <scope>NUCLEOTIDE SEQUENCE [LARGE SCALE GENOMIC DNA]</scope>
    <source>
        <strain evidence="3">Red232</strain>
    </source>
</reference>
<sequence length="84" mass="8945">MAKNVKPGTTDMAAHCRQAGREAEETRRANMRNSFGGAGKREGTRLPPAAARNPAGMGGVARLSEAEARARQARSIADVRRGKK</sequence>
<organism evidence="2 3">
    <name type="scientific">Anaeromyxobacter oryzae</name>
    <dbReference type="NCBI Taxonomy" id="2918170"/>
    <lineage>
        <taxon>Bacteria</taxon>
        <taxon>Pseudomonadati</taxon>
        <taxon>Myxococcota</taxon>
        <taxon>Myxococcia</taxon>
        <taxon>Myxococcales</taxon>
        <taxon>Cystobacterineae</taxon>
        <taxon>Anaeromyxobacteraceae</taxon>
        <taxon>Anaeromyxobacter</taxon>
    </lineage>
</organism>
<gene>
    <name evidence="2" type="ORF">AMOR_39400</name>
</gene>
<feature type="compositionally biased region" description="Basic and acidic residues" evidence="1">
    <location>
        <begin position="19"/>
        <end position="28"/>
    </location>
</feature>
<evidence type="ECO:0000313" key="2">
    <source>
        <dbReference type="EMBL" id="BDG04944.1"/>
    </source>
</evidence>
<dbReference type="EMBL" id="AP025591">
    <property type="protein sequence ID" value="BDG04944.1"/>
    <property type="molecule type" value="Genomic_DNA"/>
</dbReference>
<keyword evidence="3" id="KW-1185">Reference proteome</keyword>
<name>A0ABN6MVD1_9BACT</name>